<name>E9J8C3_SOLIN</name>
<reference evidence="1" key="1">
    <citation type="journal article" date="2011" name="Proc. Natl. Acad. Sci. U.S.A.">
        <title>The genome of the fire ant Solenopsis invicta.</title>
        <authorList>
            <person name="Wurm Y."/>
            <person name="Wang J."/>
            <person name="Riba-Grognuz O."/>
            <person name="Corona M."/>
            <person name="Nygaard S."/>
            <person name="Hunt B.G."/>
            <person name="Ingram K.K."/>
            <person name="Falquet L."/>
            <person name="Nipitwattanaphon M."/>
            <person name="Gotzek D."/>
            <person name="Dijkstra M.B."/>
            <person name="Oettler J."/>
            <person name="Comtesse F."/>
            <person name="Shih C.J."/>
            <person name="Wu W.J."/>
            <person name="Yang C.C."/>
            <person name="Thomas J."/>
            <person name="Beaudoing E."/>
            <person name="Pradervand S."/>
            <person name="Flegel V."/>
            <person name="Cook E.D."/>
            <person name="Fabbretti R."/>
            <person name="Stockinger H."/>
            <person name="Long L."/>
            <person name="Farmerie W.G."/>
            <person name="Oakey J."/>
            <person name="Boomsma J.J."/>
            <person name="Pamilo P."/>
            <person name="Yi S.V."/>
            <person name="Heinze J."/>
            <person name="Goodisman M.A."/>
            <person name="Farinelli L."/>
            <person name="Harshman K."/>
            <person name="Hulo N."/>
            <person name="Cerutti L."/>
            <person name="Xenarios I."/>
            <person name="Shoemaker D."/>
            <person name="Keller L."/>
        </authorList>
    </citation>
    <scope>NUCLEOTIDE SEQUENCE [LARGE SCALE GENOMIC DNA]</scope>
</reference>
<sequence>MSLLQRAEVALTKFIEKCQVFYKLTFMSYNVHASLHLVTDVKRFGPLDSFSAFKYKNNMQFFRRLFKKPHQALQQFVLR</sequence>
<organism>
    <name type="scientific">Solenopsis invicta</name>
    <name type="common">Red imported fire ant</name>
    <name type="synonym">Solenopsis wagneri</name>
    <dbReference type="NCBI Taxonomy" id="13686"/>
    <lineage>
        <taxon>Eukaryota</taxon>
        <taxon>Metazoa</taxon>
        <taxon>Ecdysozoa</taxon>
        <taxon>Arthropoda</taxon>
        <taxon>Hexapoda</taxon>
        <taxon>Insecta</taxon>
        <taxon>Pterygota</taxon>
        <taxon>Neoptera</taxon>
        <taxon>Endopterygota</taxon>
        <taxon>Hymenoptera</taxon>
        <taxon>Apocrita</taxon>
        <taxon>Aculeata</taxon>
        <taxon>Formicoidea</taxon>
        <taxon>Formicidae</taxon>
        <taxon>Myrmicinae</taxon>
        <taxon>Solenopsis</taxon>
    </lineage>
</organism>
<feature type="non-terminal residue" evidence="1">
    <location>
        <position position="79"/>
    </location>
</feature>
<evidence type="ECO:0008006" key="2">
    <source>
        <dbReference type="Google" id="ProtNLM"/>
    </source>
</evidence>
<protein>
    <recommendedName>
        <fullName evidence="2">DUF4218 domain-containing protein</fullName>
    </recommendedName>
</protein>
<dbReference type="HOGENOM" id="CLU_2678072_0_0_1"/>
<accession>E9J8C3</accession>
<evidence type="ECO:0000313" key="1">
    <source>
        <dbReference type="EMBL" id="EFZ10931.1"/>
    </source>
</evidence>
<dbReference type="AlphaFoldDB" id="E9J8C3"/>
<proteinExistence type="predicted"/>
<gene>
    <name evidence="1" type="ORF">SINV_16245</name>
</gene>
<dbReference type="EMBL" id="GL768973">
    <property type="protein sequence ID" value="EFZ10931.1"/>
    <property type="molecule type" value="Genomic_DNA"/>
</dbReference>